<dbReference type="Proteomes" id="UP000018144">
    <property type="component" value="Unassembled WGS sequence"/>
</dbReference>
<dbReference type="EMBL" id="HF935502">
    <property type="protein sequence ID" value="CCX10000.1"/>
    <property type="molecule type" value="Genomic_DNA"/>
</dbReference>
<evidence type="ECO:0000313" key="1">
    <source>
        <dbReference type="EMBL" id="CCX10000.1"/>
    </source>
</evidence>
<dbReference type="InterPro" id="IPR011333">
    <property type="entry name" value="SKP1/BTB/POZ_sf"/>
</dbReference>
<dbReference type="PANTHER" id="PTHR47843:SF5">
    <property type="entry name" value="BTB_POZ DOMAIN PROTEIN"/>
    <property type="match status" value="1"/>
</dbReference>
<reference evidence="1 2" key="1">
    <citation type="journal article" date="2013" name="PLoS Genet.">
        <title>The genome and development-dependent transcriptomes of Pyronema confluens: a window into fungal evolution.</title>
        <authorList>
            <person name="Traeger S."/>
            <person name="Altegoer F."/>
            <person name="Freitag M."/>
            <person name="Gabaldon T."/>
            <person name="Kempken F."/>
            <person name="Kumar A."/>
            <person name="Marcet-Houben M."/>
            <person name="Poggeler S."/>
            <person name="Stajich J.E."/>
            <person name="Nowrousian M."/>
        </authorList>
    </citation>
    <scope>NUCLEOTIDE SEQUENCE [LARGE SCALE GENOMIC DNA]</scope>
    <source>
        <strain evidence="2">CBS 100304</strain>
        <tissue evidence="1">Vegetative mycelium</tissue>
    </source>
</reference>
<dbReference type="AlphaFoldDB" id="U4L1R3"/>
<dbReference type="PANTHER" id="PTHR47843">
    <property type="entry name" value="BTB DOMAIN-CONTAINING PROTEIN-RELATED"/>
    <property type="match status" value="1"/>
</dbReference>
<accession>U4L1R3</accession>
<sequence length="284" mass="31121">MSFASFLSSPTVQIRIPAPPHAEAGEEKFYTVHRSLLKSNTNIISTGSIKSRDTLCTLPSTTSPAAFEALLEHLYTGNYSLQEEYEFVSDAVDNSSSPVLQAAMKGAIGVWNKPAAVHDDGARRNLSSYESNIVPTIRSSYAAVAAGTAAATPAAAPTTPTSQFSTHEPVLTKQTQKIVKRSSPETRLASHLEVYDLARRYTVKNLTSVSLENIKNEVVSTPEILHELVRVVYGTKQKNEELRAFVVAIVKDHWESLRHEKVFALLLKEGGEFVLDVFSNVKGF</sequence>
<gene>
    <name evidence="1" type="ORF">PCON_09593</name>
</gene>
<keyword evidence="2" id="KW-1185">Reference proteome</keyword>
<proteinExistence type="predicted"/>
<evidence type="ECO:0000313" key="2">
    <source>
        <dbReference type="Proteomes" id="UP000018144"/>
    </source>
</evidence>
<name>U4L1R3_PYROM</name>
<dbReference type="Gene3D" id="3.30.710.10">
    <property type="entry name" value="Potassium Channel Kv1.1, Chain A"/>
    <property type="match status" value="1"/>
</dbReference>
<organism evidence="1 2">
    <name type="scientific">Pyronema omphalodes (strain CBS 100304)</name>
    <name type="common">Pyronema confluens</name>
    <dbReference type="NCBI Taxonomy" id="1076935"/>
    <lineage>
        <taxon>Eukaryota</taxon>
        <taxon>Fungi</taxon>
        <taxon>Dikarya</taxon>
        <taxon>Ascomycota</taxon>
        <taxon>Pezizomycotina</taxon>
        <taxon>Pezizomycetes</taxon>
        <taxon>Pezizales</taxon>
        <taxon>Pyronemataceae</taxon>
        <taxon>Pyronema</taxon>
    </lineage>
</organism>
<protein>
    <recommendedName>
        <fullName evidence="3">BTB domain-containing protein</fullName>
    </recommendedName>
</protein>
<dbReference type="OMA" id="FAREVFI"/>
<evidence type="ECO:0008006" key="3">
    <source>
        <dbReference type="Google" id="ProtNLM"/>
    </source>
</evidence>
<dbReference type="OrthoDB" id="6359816at2759"/>